<dbReference type="Pfam" id="PF02150">
    <property type="entry name" value="Zn_ribbon_RPB9"/>
    <property type="match status" value="1"/>
</dbReference>
<dbReference type="GO" id="GO:0001193">
    <property type="term" value="P:maintenance of transcriptional fidelity during transcription elongation by RNA polymerase II"/>
    <property type="evidence" value="ECO:0007669"/>
    <property type="project" value="TreeGrafter"/>
</dbReference>
<dbReference type="EMBL" id="LGUB01000007">
    <property type="protein sequence ID" value="KRH95078.1"/>
    <property type="molecule type" value="Genomic_DNA"/>
</dbReference>
<evidence type="ECO:0000313" key="4">
    <source>
        <dbReference type="Proteomes" id="UP000051530"/>
    </source>
</evidence>
<dbReference type="PANTHER" id="PTHR11239:SF1">
    <property type="entry name" value="DNA-DIRECTED RNA POLYMERASE II SUBUNIT RPB9"/>
    <property type="match status" value="1"/>
</dbReference>
<dbReference type="Gene3D" id="2.20.25.10">
    <property type="match status" value="2"/>
</dbReference>
<gene>
    <name evidence="3" type="ORF">M153_3200034359</name>
</gene>
<keyword evidence="1" id="KW-0539">Nucleus</keyword>
<dbReference type="GO" id="GO:0006367">
    <property type="term" value="P:transcription initiation at RNA polymerase II promoter"/>
    <property type="evidence" value="ECO:0007669"/>
    <property type="project" value="TreeGrafter"/>
</dbReference>
<evidence type="ECO:0000256" key="1">
    <source>
        <dbReference type="ARBA" id="ARBA00023242"/>
    </source>
</evidence>
<protein>
    <submittedName>
        <fullName evidence="3">RNA polymerase II subunit 9</fullName>
    </submittedName>
</protein>
<keyword evidence="4" id="KW-1185">Reference proteome</keyword>
<accession>A0A0R0M0H4</accession>
<dbReference type="GO" id="GO:0006283">
    <property type="term" value="P:transcription-coupled nucleotide-excision repair"/>
    <property type="evidence" value="ECO:0007669"/>
    <property type="project" value="TreeGrafter"/>
</dbReference>
<name>A0A0R0M0H4_9MICR</name>
<dbReference type="GO" id="GO:0005665">
    <property type="term" value="C:RNA polymerase II, core complex"/>
    <property type="evidence" value="ECO:0007669"/>
    <property type="project" value="TreeGrafter"/>
</dbReference>
<dbReference type="InterPro" id="IPR001529">
    <property type="entry name" value="Zn_ribbon_RPB9"/>
</dbReference>
<dbReference type="SUPFAM" id="SSF57783">
    <property type="entry name" value="Zinc beta-ribbon"/>
    <property type="match status" value="2"/>
</dbReference>
<evidence type="ECO:0000313" key="3">
    <source>
        <dbReference type="EMBL" id="KRH95078.1"/>
    </source>
</evidence>
<sequence length="112" mass="13322">MNEEFCQECFNMLYPKEDISERTLYTACRNCEHVEVAVNFKIKETTINYSITDEINAETAKNLTRDPTMFTCYRVCPKCGHPFATWLEMKGHDQERELDICYICKDCFHVWE</sequence>
<dbReference type="PANTHER" id="PTHR11239">
    <property type="entry name" value="DNA-DIRECTED RNA POLYMERASE"/>
    <property type="match status" value="1"/>
</dbReference>
<organism evidence="3 4">
    <name type="scientific">Pseudoloma neurophilia</name>
    <dbReference type="NCBI Taxonomy" id="146866"/>
    <lineage>
        <taxon>Eukaryota</taxon>
        <taxon>Fungi</taxon>
        <taxon>Fungi incertae sedis</taxon>
        <taxon>Microsporidia</taxon>
        <taxon>Pseudoloma</taxon>
    </lineage>
</organism>
<dbReference type="GO" id="GO:0003899">
    <property type="term" value="F:DNA-directed RNA polymerase activity"/>
    <property type="evidence" value="ECO:0007669"/>
    <property type="project" value="InterPro"/>
</dbReference>
<dbReference type="OrthoDB" id="282270at2759"/>
<dbReference type="AlphaFoldDB" id="A0A0R0M0H4"/>
<comment type="caution">
    <text evidence="3">The sequence shown here is derived from an EMBL/GenBank/DDBJ whole genome shotgun (WGS) entry which is preliminary data.</text>
</comment>
<reference evidence="3 4" key="1">
    <citation type="submission" date="2015-07" db="EMBL/GenBank/DDBJ databases">
        <title>The genome of Pseudoloma neurophilia, a relevant intracellular parasite of the zebrafish.</title>
        <authorList>
            <person name="Ndikumana S."/>
            <person name="Pelin A."/>
            <person name="Sanders J."/>
            <person name="Corradi N."/>
        </authorList>
    </citation>
    <scope>NUCLEOTIDE SEQUENCE [LARGE SCALE GENOMIC DNA]</scope>
    <source>
        <strain evidence="3 4">MK1</strain>
    </source>
</reference>
<feature type="domain" description="DNA-directed RNA polymerase II subunit RPB9-like zinc ribbon" evidence="2">
    <location>
        <begin position="4"/>
        <end position="61"/>
    </location>
</feature>
<dbReference type="Proteomes" id="UP000051530">
    <property type="component" value="Unassembled WGS sequence"/>
</dbReference>
<evidence type="ECO:0000259" key="2">
    <source>
        <dbReference type="SMART" id="SM00661"/>
    </source>
</evidence>
<dbReference type="SMART" id="SM00661">
    <property type="entry name" value="RPOL9"/>
    <property type="match status" value="1"/>
</dbReference>
<dbReference type="VEuPathDB" id="MicrosporidiaDB:M153_3200034359"/>
<proteinExistence type="predicted"/>
<dbReference type="InterPro" id="IPR012164">
    <property type="entry name" value="Rpa12/Rpb9/Rpc10/TFS"/>
</dbReference>